<dbReference type="EMBL" id="GHBR01000950">
    <property type="protein sequence ID" value="NDJ96369.1"/>
    <property type="molecule type" value="Transcribed_RNA"/>
</dbReference>
<dbReference type="GO" id="GO:0008290">
    <property type="term" value="C:F-actin capping protein complex"/>
    <property type="evidence" value="ECO:0007669"/>
    <property type="project" value="UniProtKB-UniRule"/>
</dbReference>
<evidence type="ECO:0000256" key="2">
    <source>
        <dbReference type="ARBA" id="ARBA00022467"/>
    </source>
</evidence>
<dbReference type="InterPro" id="IPR042489">
    <property type="entry name" value="CapZ_alpha_1"/>
</dbReference>
<evidence type="ECO:0000256" key="1">
    <source>
        <dbReference type="ARBA" id="ARBA00010479"/>
    </source>
</evidence>
<dbReference type="SUPFAM" id="SSF90096">
    <property type="entry name" value="Subunits of heterodimeric actin filament capping protein Capz"/>
    <property type="match status" value="1"/>
</dbReference>
<dbReference type="AlphaFoldDB" id="A0A6B2G4D8"/>
<dbReference type="PANTHER" id="PTHR10653:SF0">
    <property type="entry name" value="F-ACTIN-CAPPING PROTEIN SUBUNIT ALPHA"/>
    <property type="match status" value="1"/>
</dbReference>
<sequence>MSSITAKEKAKLASYLIKQAPPGQFTEVLSNVRTLLNDDNLFCTECLPVLQEHNELMFTPCKVVKTDGDSLITSHGRCDSKYIDNRNKLKFAVDHIKQECTSSEKFELNPTTRCYHDPIDLEISNYVKERHKNGTCAVYVTGEEPNIQIVICIERHAYNRANFWSGALLGDYRIDVEKLTLKGTITTKIHYYEDANVQLHSRKMLEESLKPFSEKKDLAAEICRIIRVEEDKYQGALDTDITHINDVTFKALRRAMPVMRTLVDWDKIFAYGIAQELTK</sequence>
<keyword evidence="2 4" id="KW-0117">Actin capping</keyword>
<dbReference type="GO" id="GO:0051015">
    <property type="term" value="F:actin filament binding"/>
    <property type="evidence" value="ECO:0007669"/>
    <property type="project" value="TreeGrafter"/>
</dbReference>
<dbReference type="PRINTS" id="PR00191">
    <property type="entry name" value="FACTINCAPA"/>
</dbReference>
<dbReference type="PANTHER" id="PTHR10653">
    <property type="entry name" value="F-ACTIN-CAPPING PROTEIN SUBUNIT ALPHA"/>
    <property type="match status" value="1"/>
</dbReference>
<evidence type="ECO:0000256" key="3">
    <source>
        <dbReference type="ARBA" id="ARBA00023203"/>
    </source>
</evidence>
<dbReference type="GO" id="GO:0030863">
    <property type="term" value="C:cortical cytoskeleton"/>
    <property type="evidence" value="ECO:0007669"/>
    <property type="project" value="TreeGrafter"/>
</dbReference>
<keyword evidence="3 4" id="KW-0009">Actin-binding</keyword>
<evidence type="ECO:0000256" key="4">
    <source>
        <dbReference type="RuleBase" id="RU365077"/>
    </source>
</evidence>
<dbReference type="Gene3D" id="3.30.1140.60">
    <property type="entry name" value="F-actin capping protein, alpha subunit"/>
    <property type="match status" value="1"/>
</dbReference>
<dbReference type="InterPro" id="IPR042276">
    <property type="entry name" value="CapZ_alpha/beta_2"/>
</dbReference>
<comment type="function">
    <text evidence="4">F-actin-capping proteins bind in a Ca(2+)-independent manner to the fast growing ends of actin filaments (barbed end) thereby blocking the exchange of subunits at these ends. Unlike other capping proteins (such as gelsolin and severin), these proteins do not sever actin filaments.</text>
</comment>
<dbReference type="FunFam" id="3.90.1150.210:FF:000003">
    <property type="entry name" value="F-actin-capping protein subunit alpha"/>
    <property type="match status" value="1"/>
</dbReference>
<comment type="subunit">
    <text evidence="4">Heterodimer of an alpha and a beta subunit.</text>
</comment>
<organism evidence="5">
    <name type="scientific">Myxobolus squamalis</name>
    <name type="common">Myxosporean</name>
    <dbReference type="NCBI Taxonomy" id="59785"/>
    <lineage>
        <taxon>Eukaryota</taxon>
        <taxon>Metazoa</taxon>
        <taxon>Cnidaria</taxon>
        <taxon>Myxozoa</taxon>
        <taxon>Myxosporea</taxon>
        <taxon>Bivalvulida</taxon>
        <taxon>Platysporina</taxon>
        <taxon>Myxobolidae</taxon>
        <taxon>Myxobolus</taxon>
    </lineage>
</organism>
<name>A0A6B2G4D8_MYXSQ</name>
<comment type="similarity">
    <text evidence="1 4">Belongs to the F-actin-capping protein alpha subunit family.</text>
</comment>
<dbReference type="Gene3D" id="3.90.1150.210">
    <property type="entry name" value="F-actin capping protein, beta subunit"/>
    <property type="match status" value="1"/>
</dbReference>
<accession>A0A6B2G4D8</accession>
<dbReference type="InterPro" id="IPR037282">
    <property type="entry name" value="CapZ_alpha/beta"/>
</dbReference>
<proteinExistence type="inferred from homology"/>
<protein>
    <recommendedName>
        <fullName evidence="4">F-actin-capping protein subunit alpha</fullName>
    </recommendedName>
</protein>
<dbReference type="GO" id="GO:0051016">
    <property type="term" value="P:barbed-end actin filament capping"/>
    <property type="evidence" value="ECO:0007669"/>
    <property type="project" value="UniProtKB-UniRule"/>
</dbReference>
<dbReference type="Pfam" id="PF01267">
    <property type="entry name" value="F-actin_cap_A"/>
    <property type="match status" value="1"/>
</dbReference>
<evidence type="ECO:0000313" key="5">
    <source>
        <dbReference type="EMBL" id="NDJ96369.1"/>
    </source>
</evidence>
<reference evidence="5" key="1">
    <citation type="submission" date="2018-11" db="EMBL/GenBank/DDBJ databases">
        <title>Myxobolus squamalis genome and transcriptome.</title>
        <authorList>
            <person name="Yahalomi D."/>
            <person name="Atkinson S.D."/>
            <person name="Neuhof M."/>
            <person name="Chang E.S."/>
            <person name="Philippe H."/>
            <person name="Cartwright P."/>
            <person name="Bartholomew J.L."/>
            <person name="Huchon D."/>
        </authorList>
    </citation>
    <scope>NUCLEOTIDE SEQUENCE</scope>
    <source>
        <strain evidence="5">71B08</strain>
        <tissue evidence="5">Whole</tissue>
    </source>
</reference>
<dbReference type="InterPro" id="IPR002189">
    <property type="entry name" value="CapZ_alpha"/>
</dbReference>
<dbReference type="GO" id="GO:0030036">
    <property type="term" value="P:actin cytoskeleton organization"/>
    <property type="evidence" value="ECO:0007669"/>
    <property type="project" value="TreeGrafter"/>
</dbReference>